<protein>
    <submittedName>
        <fullName evidence="1">Uncharacterized protein</fullName>
    </submittedName>
</protein>
<comment type="caution">
    <text evidence="1">The sequence shown here is derived from an EMBL/GenBank/DDBJ whole genome shotgun (WGS) entry which is preliminary data.</text>
</comment>
<accession>A0A1R3G7I0</accession>
<organism evidence="1 2">
    <name type="scientific">Corchorus capsularis</name>
    <name type="common">Jute</name>
    <dbReference type="NCBI Taxonomy" id="210143"/>
    <lineage>
        <taxon>Eukaryota</taxon>
        <taxon>Viridiplantae</taxon>
        <taxon>Streptophyta</taxon>
        <taxon>Embryophyta</taxon>
        <taxon>Tracheophyta</taxon>
        <taxon>Spermatophyta</taxon>
        <taxon>Magnoliopsida</taxon>
        <taxon>eudicotyledons</taxon>
        <taxon>Gunneridae</taxon>
        <taxon>Pentapetalae</taxon>
        <taxon>rosids</taxon>
        <taxon>malvids</taxon>
        <taxon>Malvales</taxon>
        <taxon>Malvaceae</taxon>
        <taxon>Grewioideae</taxon>
        <taxon>Apeibeae</taxon>
        <taxon>Corchorus</taxon>
    </lineage>
</organism>
<evidence type="ECO:0000313" key="1">
    <source>
        <dbReference type="EMBL" id="OMO54017.1"/>
    </source>
</evidence>
<evidence type="ECO:0000313" key="2">
    <source>
        <dbReference type="Proteomes" id="UP000188268"/>
    </source>
</evidence>
<name>A0A1R3G7I0_COCAP</name>
<dbReference type="AlphaFoldDB" id="A0A1R3G7I0"/>
<dbReference type="Gramene" id="OMO54017">
    <property type="protein sequence ID" value="OMO54017"/>
    <property type="gene ID" value="CCACVL1_28133"/>
</dbReference>
<reference evidence="1 2" key="1">
    <citation type="submission" date="2013-09" db="EMBL/GenBank/DDBJ databases">
        <title>Corchorus capsularis genome sequencing.</title>
        <authorList>
            <person name="Alam M."/>
            <person name="Haque M.S."/>
            <person name="Islam M.S."/>
            <person name="Emdad E.M."/>
            <person name="Islam M.M."/>
            <person name="Ahmed B."/>
            <person name="Halim A."/>
            <person name="Hossen Q.M.M."/>
            <person name="Hossain M.Z."/>
            <person name="Ahmed R."/>
            <person name="Khan M.M."/>
            <person name="Islam R."/>
            <person name="Rashid M.M."/>
            <person name="Khan S.A."/>
            <person name="Rahman M.S."/>
            <person name="Alam M."/>
        </authorList>
    </citation>
    <scope>NUCLEOTIDE SEQUENCE [LARGE SCALE GENOMIC DNA]</scope>
    <source>
        <strain evidence="2">cv. CVL-1</strain>
        <tissue evidence="1">Whole seedling</tissue>
    </source>
</reference>
<sequence>MAAGQRKYALVIAVQLVSHIRIAVQEQREDIEVPLTTCFM</sequence>
<keyword evidence="2" id="KW-1185">Reference proteome</keyword>
<proteinExistence type="predicted"/>
<dbReference type="EMBL" id="AWWV01015046">
    <property type="protein sequence ID" value="OMO54017.1"/>
    <property type="molecule type" value="Genomic_DNA"/>
</dbReference>
<dbReference type="Proteomes" id="UP000188268">
    <property type="component" value="Unassembled WGS sequence"/>
</dbReference>
<gene>
    <name evidence="1" type="ORF">CCACVL1_28133</name>
</gene>